<feature type="signal peptide" evidence="4">
    <location>
        <begin position="1"/>
        <end position="22"/>
    </location>
</feature>
<keyword evidence="1" id="KW-1134">Transmembrane beta strand</keyword>
<keyword evidence="4" id="KW-0732">Signal</keyword>
<evidence type="ECO:0000256" key="4">
    <source>
        <dbReference type="SAM" id="SignalP"/>
    </source>
</evidence>
<reference evidence="7 8" key="1">
    <citation type="submission" date="2019-06" db="EMBL/GenBank/DDBJ databases">
        <title>Erythrobacter insulae sp. nov., isolated from a tidal flat.</title>
        <authorList>
            <person name="Yoon J.-H."/>
        </authorList>
    </citation>
    <scope>NUCLEOTIDE SEQUENCE [LARGE SCALE GENOMIC DNA]</scope>
    <source>
        <strain evidence="7 8">JBTF-M21</strain>
    </source>
</reference>
<name>A0A547PCT6_9SPHN</name>
<dbReference type="Gene3D" id="2.40.160.50">
    <property type="entry name" value="membrane protein fhac: a member of the omp85/tpsb transporter family"/>
    <property type="match status" value="1"/>
</dbReference>
<evidence type="ECO:0000313" key="7">
    <source>
        <dbReference type="EMBL" id="TRD11953.1"/>
    </source>
</evidence>
<evidence type="ECO:0000259" key="6">
    <source>
        <dbReference type="Pfam" id="PF08479"/>
    </source>
</evidence>
<organism evidence="7 8">
    <name type="scientific">Erythrobacter insulae</name>
    <dbReference type="NCBI Taxonomy" id="2584124"/>
    <lineage>
        <taxon>Bacteria</taxon>
        <taxon>Pseudomonadati</taxon>
        <taxon>Pseudomonadota</taxon>
        <taxon>Alphaproteobacteria</taxon>
        <taxon>Sphingomonadales</taxon>
        <taxon>Erythrobacteraceae</taxon>
        <taxon>Erythrobacter/Porphyrobacter group</taxon>
        <taxon>Erythrobacter</taxon>
    </lineage>
</organism>
<gene>
    <name evidence="7" type="ORF">FGU71_08850</name>
</gene>
<dbReference type="Gene3D" id="3.10.20.310">
    <property type="entry name" value="membrane protein fhac"/>
    <property type="match status" value="1"/>
</dbReference>
<dbReference type="GO" id="GO:0008320">
    <property type="term" value="F:protein transmembrane transporter activity"/>
    <property type="evidence" value="ECO:0007669"/>
    <property type="project" value="TreeGrafter"/>
</dbReference>
<keyword evidence="2" id="KW-0812">Transmembrane</keyword>
<feature type="chain" id="PRO_5022185039" evidence="4">
    <location>
        <begin position="23"/>
        <end position="531"/>
    </location>
</feature>
<dbReference type="OrthoDB" id="7209508at2"/>
<dbReference type="GO" id="GO:0098046">
    <property type="term" value="C:type V protein secretion system complex"/>
    <property type="evidence" value="ECO:0007669"/>
    <property type="project" value="TreeGrafter"/>
</dbReference>
<feature type="domain" description="Polypeptide-transport-associated ShlB-type" evidence="6">
    <location>
        <begin position="53"/>
        <end position="127"/>
    </location>
</feature>
<evidence type="ECO:0000256" key="3">
    <source>
        <dbReference type="ARBA" id="ARBA00023237"/>
    </source>
</evidence>
<evidence type="ECO:0000313" key="8">
    <source>
        <dbReference type="Proteomes" id="UP000316343"/>
    </source>
</evidence>
<evidence type="ECO:0000259" key="5">
    <source>
        <dbReference type="Pfam" id="PF03865"/>
    </source>
</evidence>
<dbReference type="RefSeq" id="WP_142788226.1">
    <property type="nucleotide sequence ID" value="NZ_VHJK01000001.1"/>
</dbReference>
<protein>
    <submittedName>
        <fullName evidence="7">ShlB/FhaC/HecB family hemolysin secretion/activation protein</fullName>
    </submittedName>
</protein>
<evidence type="ECO:0000256" key="2">
    <source>
        <dbReference type="ARBA" id="ARBA00022692"/>
    </source>
</evidence>
<dbReference type="InterPro" id="IPR051544">
    <property type="entry name" value="TPS_OM_transporter"/>
</dbReference>
<dbReference type="InterPro" id="IPR013686">
    <property type="entry name" value="Polypept-transport_assoc_ShlB"/>
</dbReference>
<keyword evidence="1" id="KW-0472">Membrane</keyword>
<keyword evidence="8" id="KW-1185">Reference proteome</keyword>
<dbReference type="InterPro" id="IPR005565">
    <property type="entry name" value="Hemolysn_activator_HlyB_C"/>
</dbReference>
<proteinExistence type="predicted"/>
<keyword evidence="3" id="KW-0998">Cell outer membrane</keyword>
<accession>A0A547PCT6</accession>
<dbReference type="Proteomes" id="UP000316343">
    <property type="component" value="Unassembled WGS sequence"/>
</dbReference>
<dbReference type="GO" id="GO:0046819">
    <property type="term" value="P:protein secretion by the type V secretion system"/>
    <property type="evidence" value="ECO:0007669"/>
    <property type="project" value="TreeGrafter"/>
</dbReference>
<dbReference type="PANTHER" id="PTHR34597:SF6">
    <property type="entry name" value="BLR6126 PROTEIN"/>
    <property type="match status" value="1"/>
</dbReference>
<sequence>MISKKVLFMGAIACAPAASAHAQSIENSPKIAFLDVLRIAEPEPDSPGESGPTISAVLVTGNEAIDELKYQARVEAFFGEQLTDQILEQLSDELAALAKEEGFPYARTTIDRGAAAYGIVQVQVDEGRIDDITIQGFDNVMARRTLDRLIGKAASKRDLESALLMVSDIPSVILRGAKLSRSDGQNTLVVTLDERGAEGRIGIDNYGTDTFGPIRASGSARIANVISSADEVRTLVRINPIEPDELLFVSGSYQTQLDAQGLTLDVSGGLGSTDPGGALDGSGISGDTRRLSARLSAPVKRTKDASAWVEGEIAYISIEQNDLGALLRTDTVVTAAIGLRTQVSFAGGSARTGVWLERGLGVLGATRLGDALASRFDGDGVFTKVRFNADTRVSLAKRLSVLLAVGGQIADRPLLASDEIGLGGAYRTRGYDFAEVLGDEGIYGLAEMRYTVDTGDLPLDFLQFYAFADGGYVSDIARSGGEGSLFSAGPGLRARLGIVDLEFESAFPLGGSGARDQGDDPEINIRAGLNF</sequence>
<comment type="caution">
    <text evidence="7">The sequence shown here is derived from an EMBL/GenBank/DDBJ whole genome shotgun (WGS) entry which is preliminary data.</text>
</comment>
<dbReference type="Pfam" id="PF08479">
    <property type="entry name" value="POTRA_2"/>
    <property type="match status" value="1"/>
</dbReference>
<dbReference type="Pfam" id="PF03865">
    <property type="entry name" value="ShlB"/>
    <property type="match status" value="1"/>
</dbReference>
<evidence type="ECO:0000256" key="1">
    <source>
        <dbReference type="ARBA" id="ARBA00022452"/>
    </source>
</evidence>
<dbReference type="AlphaFoldDB" id="A0A547PCT6"/>
<dbReference type="PANTHER" id="PTHR34597">
    <property type="entry name" value="SLR1661 PROTEIN"/>
    <property type="match status" value="1"/>
</dbReference>
<feature type="domain" description="Haemolysin activator HlyB C-terminal" evidence="5">
    <location>
        <begin position="196"/>
        <end position="493"/>
    </location>
</feature>
<dbReference type="EMBL" id="VHJK01000001">
    <property type="protein sequence ID" value="TRD11953.1"/>
    <property type="molecule type" value="Genomic_DNA"/>
</dbReference>